<dbReference type="RefSeq" id="WP_101752645.1">
    <property type="nucleotide sequence ID" value="NZ_CP025430.1"/>
</dbReference>
<accession>A0A2H5EZ86</accession>
<dbReference type="EMBL" id="CP025430">
    <property type="protein sequence ID" value="AUH64616.1"/>
    <property type="molecule type" value="Genomic_DNA"/>
</dbReference>
<dbReference type="KEGG" id="pzh:CX676_10935"/>
<sequence>MSNDQPTCDSCGGQLEFRVDGSAQGWYCPSCDTWAMVTTCLSAIATEPTVYHLFVVNGDPDNIEQMKAVSAASARNLIWSKKTLSSVDTEVVAGRAPEIAKAAEQLRASGISIRIEPEFPYAIS</sequence>
<name>A0A2H5EZ86_9RHOB</name>
<gene>
    <name evidence="1" type="ORF">CX676_10935</name>
</gene>
<protein>
    <submittedName>
        <fullName evidence="1">Uncharacterized protein</fullName>
    </submittedName>
</protein>
<evidence type="ECO:0000313" key="1">
    <source>
        <dbReference type="EMBL" id="AUH64616.1"/>
    </source>
</evidence>
<evidence type="ECO:0000313" key="2">
    <source>
        <dbReference type="Proteomes" id="UP000234530"/>
    </source>
</evidence>
<keyword evidence="2" id="KW-1185">Reference proteome</keyword>
<organism evidence="1 2">
    <name type="scientific">Paracoccus zhejiangensis</name>
    <dbReference type="NCBI Taxonomy" id="1077935"/>
    <lineage>
        <taxon>Bacteria</taxon>
        <taxon>Pseudomonadati</taxon>
        <taxon>Pseudomonadota</taxon>
        <taxon>Alphaproteobacteria</taxon>
        <taxon>Rhodobacterales</taxon>
        <taxon>Paracoccaceae</taxon>
        <taxon>Paracoccus</taxon>
    </lineage>
</organism>
<dbReference type="Proteomes" id="UP000234530">
    <property type="component" value="Chromosome"/>
</dbReference>
<reference evidence="1 2" key="1">
    <citation type="journal article" date="2013" name="Antonie Van Leeuwenhoek">
        <title>Paracoccus zhejiangensis sp. nov., isolated from activated sludge in wastewater-treatment system.</title>
        <authorList>
            <person name="Wu Z.G."/>
            <person name="Zhang D.F."/>
            <person name="Liu Y.L."/>
            <person name="Wang F."/>
            <person name="Jiang X."/>
            <person name="Li C."/>
            <person name="Li S.P."/>
            <person name="Hong Q."/>
            <person name="Li W.J."/>
        </authorList>
    </citation>
    <scope>NUCLEOTIDE SEQUENCE [LARGE SCALE GENOMIC DNA]</scope>
    <source>
        <strain evidence="1 2">J6</strain>
    </source>
</reference>
<dbReference type="AlphaFoldDB" id="A0A2H5EZ86"/>
<proteinExistence type="predicted"/>